<evidence type="ECO:0000256" key="6">
    <source>
        <dbReference type="ARBA" id="ARBA00022989"/>
    </source>
</evidence>
<dbReference type="InterPro" id="IPR018461">
    <property type="entry name" value="Na/H_Antiport_NhaC-like_C"/>
</dbReference>
<dbReference type="InterPro" id="IPR052180">
    <property type="entry name" value="NhaC_Na-H+_Antiporter"/>
</dbReference>
<accession>A0A081NM70</accession>
<feature type="transmembrane region" description="Helical" evidence="9">
    <location>
        <begin position="257"/>
        <end position="275"/>
    </location>
</feature>
<evidence type="ECO:0000256" key="8">
    <source>
        <dbReference type="ARBA" id="ARBA00038435"/>
    </source>
</evidence>
<dbReference type="GO" id="GO:0015297">
    <property type="term" value="F:antiporter activity"/>
    <property type="evidence" value="ECO:0007669"/>
    <property type="project" value="UniProtKB-KW"/>
</dbReference>
<evidence type="ECO:0000256" key="9">
    <source>
        <dbReference type="SAM" id="Phobius"/>
    </source>
</evidence>
<keyword evidence="12" id="KW-1185">Reference proteome</keyword>
<comment type="caution">
    <text evidence="11">The sequence shown here is derived from an EMBL/GenBank/DDBJ whole genome shotgun (WGS) entry which is preliminary data.</text>
</comment>
<gene>
    <name evidence="11" type="ORF">GZ78_06415</name>
</gene>
<evidence type="ECO:0000256" key="7">
    <source>
        <dbReference type="ARBA" id="ARBA00023136"/>
    </source>
</evidence>
<keyword evidence="3" id="KW-0050">Antiport</keyword>
<keyword evidence="7 9" id="KW-0472">Membrane</keyword>
<dbReference type="GO" id="GO:0005886">
    <property type="term" value="C:plasma membrane"/>
    <property type="evidence" value="ECO:0007669"/>
    <property type="project" value="UniProtKB-SubCell"/>
</dbReference>
<protein>
    <submittedName>
        <fullName evidence="11">Antiporter</fullName>
    </submittedName>
</protein>
<evidence type="ECO:0000259" key="10">
    <source>
        <dbReference type="Pfam" id="PF03553"/>
    </source>
</evidence>
<comment type="subcellular location">
    <subcellularLocation>
        <location evidence="1">Cell membrane</location>
        <topology evidence="1">Multi-pass membrane protein</topology>
    </subcellularLocation>
</comment>
<dbReference type="STRING" id="1137799.GZ78_06415"/>
<comment type="similarity">
    <text evidence="8">Belongs to the NhaC Na(+)/H(+) (TC 2.A.35) antiporter family.</text>
</comment>
<keyword evidence="2" id="KW-0813">Transport</keyword>
<dbReference type="OrthoDB" id="9762978at2"/>
<keyword evidence="6 9" id="KW-1133">Transmembrane helix</keyword>
<feature type="domain" description="Na+/H+ antiporter NhaC-like C-terminal" evidence="10">
    <location>
        <begin position="160"/>
        <end position="449"/>
    </location>
</feature>
<feature type="transmembrane region" description="Helical" evidence="9">
    <location>
        <begin position="234"/>
        <end position="252"/>
    </location>
</feature>
<feature type="transmembrane region" description="Helical" evidence="9">
    <location>
        <begin position="108"/>
        <end position="132"/>
    </location>
</feature>
<dbReference type="PANTHER" id="PTHR33451">
    <property type="entry name" value="MALATE-2H(+)/NA(+)-LACTATE ANTIPORTER"/>
    <property type="match status" value="1"/>
</dbReference>
<feature type="transmembrane region" description="Helical" evidence="9">
    <location>
        <begin position="75"/>
        <end position="102"/>
    </location>
</feature>
<dbReference type="Pfam" id="PF03553">
    <property type="entry name" value="Na_H_antiporter"/>
    <property type="match status" value="1"/>
</dbReference>
<reference evidence="11 12" key="1">
    <citation type="submission" date="2014-06" db="EMBL/GenBank/DDBJ databases">
        <title>Whole Genome Sequences of Three Symbiotic Endozoicomonas Bacteria.</title>
        <authorList>
            <person name="Neave M.J."/>
            <person name="Apprill A."/>
            <person name="Voolstra C.R."/>
        </authorList>
    </citation>
    <scope>NUCLEOTIDE SEQUENCE [LARGE SCALE GENOMIC DNA]</scope>
    <source>
        <strain evidence="11 12">DSM 25634</strain>
    </source>
</reference>
<feature type="transmembrane region" description="Helical" evidence="9">
    <location>
        <begin position="309"/>
        <end position="329"/>
    </location>
</feature>
<name>A0A081NM70_9GAMM</name>
<proteinExistence type="inferred from homology"/>
<dbReference type="InterPro" id="IPR004770">
    <property type="entry name" value="Na/H_antiport_NhaC"/>
</dbReference>
<evidence type="ECO:0000313" key="11">
    <source>
        <dbReference type="EMBL" id="KEQ19543.1"/>
    </source>
</evidence>
<feature type="transmembrane region" description="Helical" evidence="9">
    <location>
        <begin position="36"/>
        <end position="54"/>
    </location>
</feature>
<dbReference type="EMBL" id="JOKH01000001">
    <property type="protein sequence ID" value="KEQ19543.1"/>
    <property type="molecule type" value="Genomic_DNA"/>
</dbReference>
<evidence type="ECO:0000256" key="2">
    <source>
        <dbReference type="ARBA" id="ARBA00022448"/>
    </source>
</evidence>
<evidence type="ECO:0000256" key="5">
    <source>
        <dbReference type="ARBA" id="ARBA00022692"/>
    </source>
</evidence>
<feature type="transmembrane region" description="Helical" evidence="9">
    <location>
        <begin position="433"/>
        <end position="451"/>
    </location>
</feature>
<dbReference type="eggNOG" id="COG1757">
    <property type="taxonomic scope" value="Bacteria"/>
</dbReference>
<evidence type="ECO:0000313" key="12">
    <source>
        <dbReference type="Proteomes" id="UP000028073"/>
    </source>
</evidence>
<keyword evidence="4" id="KW-1003">Cell membrane</keyword>
<organism evidence="11 12">
    <name type="scientific">Endozoicomonas numazuensis</name>
    <dbReference type="NCBI Taxonomy" id="1137799"/>
    <lineage>
        <taxon>Bacteria</taxon>
        <taxon>Pseudomonadati</taxon>
        <taxon>Pseudomonadota</taxon>
        <taxon>Gammaproteobacteria</taxon>
        <taxon>Oceanospirillales</taxon>
        <taxon>Endozoicomonadaceae</taxon>
        <taxon>Endozoicomonas</taxon>
    </lineage>
</organism>
<feature type="transmembrane region" description="Helical" evidence="9">
    <location>
        <begin position="350"/>
        <end position="376"/>
    </location>
</feature>
<evidence type="ECO:0000256" key="3">
    <source>
        <dbReference type="ARBA" id="ARBA00022449"/>
    </source>
</evidence>
<dbReference type="Proteomes" id="UP000028073">
    <property type="component" value="Unassembled WGS sequence"/>
</dbReference>
<dbReference type="NCBIfam" id="TIGR00931">
    <property type="entry name" value="antiport_nhaC"/>
    <property type="match status" value="1"/>
</dbReference>
<evidence type="ECO:0000256" key="4">
    <source>
        <dbReference type="ARBA" id="ARBA00022475"/>
    </source>
</evidence>
<evidence type="ECO:0000256" key="1">
    <source>
        <dbReference type="ARBA" id="ARBA00004651"/>
    </source>
</evidence>
<dbReference type="AlphaFoldDB" id="A0A081NM70"/>
<dbReference type="RefSeq" id="WP_034833433.1">
    <property type="nucleotide sequence ID" value="NZ_JOKH01000001.1"/>
</dbReference>
<dbReference type="PANTHER" id="PTHR33451:SF3">
    <property type="entry name" value="MALATE-2H(+)_NA(+)-LACTATE ANTIPORTER"/>
    <property type="match status" value="1"/>
</dbReference>
<feature type="transmembrane region" description="Helical" evidence="9">
    <location>
        <begin position="193"/>
        <end position="214"/>
    </location>
</feature>
<sequence length="476" mass="50673">MTHTTRLPSLLQISLVLGTFLCLASSFTISFGLPVQLALFSGWFLVITLGLYLGHAYDELEKAASKGIHDGMSAILILLSVGVLTGTWVSGGVVPSIIYFGLNSISPLLFLPTTVLICSITALATGTSWGAAGTAGIAMMGIGQGMGIPAPVIAGAVLSGVYFGDKLSPLSDSVILASSMSGVKVPSHIKRMLPISVTSYLITIVLFGMTGLQYGQSIDLNQIDQITQALDSHFHISWVSLIPPVIVITLLARNKPAFPVISFGAFLGSVWAFVFQGQDPILSLRSAWILTSPDTGISMLDQLLSSGGMYNMLGSLAVIIFGLGFGGLLDKVGIISAIAQRMEKKIKSETSLTGFTIVTAFMGNLLGSAMYVSLILTPRLLAKTYDRMKADRHLLSRNSEFGGTLTSGMVPWSDNGIFMAGILGVSTIEYLPYMWLSYSCIVVAILVSYLSPRNGQAEEVSNSDFVENNNQLETEV</sequence>
<keyword evidence="5 9" id="KW-0812">Transmembrane</keyword>